<accession>C1MXH8</accession>
<dbReference type="RefSeq" id="XP_003060398.1">
    <property type="nucleotide sequence ID" value="XM_003060352.1"/>
</dbReference>
<dbReference type="EMBL" id="GG663742">
    <property type="protein sequence ID" value="EEH55167.1"/>
    <property type="molecule type" value="Genomic_DNA"/>
</dbReference>
<evidence type="ECO:0000313" key="2">
    <source>
        <dbReference type="EMBL" id="EEH55167.1"/>
    </source>
</evidence>
<evidence type="ECO:0000313" key="3">
    <source>
        <dbReference type="Proteomes" id="UP000001876"/>
    </source>
</evidence>
<dbReference type="AlphaFoldDB" id="C1MXH8"/>
<evidence type="ECO:0000256" key="1">
    <source>
        <dbReference type="SAM" id="MobiDB-lite"/>
    </source>
</evidence>
<dbReference type="Proteomes" id="UP000001876">
    <property type="component" value="Unassembled WGS sequence"/>
</dbReference>
<protein>
    <submittedName>
        <fullName evidence="2">Predicted protein</fullName>
    </submittedName>
</protein>
<dbReference type="KEGG" id="mpp:MICPUCDRAFT_60164"/>
<sequence length="141" mass="14580">MAWVEAPYITLDDIPDLRNGDAPLAMEDADWLRPMLDETVRHSELQVAERLSFACLQIAPASGEADLVKLANCRAIAMSTSHGLMDRLKLGQIVLDEQRNALRAKVALKGAFSSSSSGGGGGAEGDGEGDGGAGAASSGAP</sequence>
<keyword evidence="3" id="KW-1185">Reference proteome</keyword>
<dbReference type="GeneID" id="9685836"/>
<organism evidence="3">
    <name type="scientific">Micromonas pusilla (strain CCMP1545)</name>
    <name type="common">Picoplanktonic green alga</name>
    <dbReference type="NCBI Taxonomy" id="564608"/>
    <lineage>
        <taxon>Eukaryota</taxon>
        <taxon>Viridiplantae</taxon>
        <taxon>Chlorophyta</taxon>
        <taxon>Mamiellophyceae</taxon>
        <taxon>Mamiellales</taxon>
        <taxon>Mamiellaceae</taxon>
        <taxon>Micromonas</taxon>
    </lineage>
</organism>
<feature type="region of interest" description="Disordered" evidence="1">
    <location>
        <begin position="111"/>
        <end position="141"/>
    </location>
</feature>
<proteinExistence type="predicted"/>
<dbReference type="OrthoDB" id="497320at2759"/>
<feature type="compositionally biased region" description="Gly residues" evidence="1">
    <location>
        <begin position="117"/>
        <end position="134"/>
    </location>
</feature>
<gene>
    <name evidence="2" type="ORF">MICPUCDRAFT_60164</name>
</gene>
<name>C1MXH8_MICPC</name>
<reference evidence="2 3" key="1">
    <citation type="journal article" date="2009" name="Science">
        <title>Green evolution and dynamic adaptations revealed by genomes of the marine picoeukaryotes Micromonas.</title>
        <authorList>
            <person name="Worden A.Z."/>
            <person name="Lee J.H."/>
            <person name="Mock T."/>
            <person name="Rouze P."/>
            <person name="Simmons M.P."/>
            <person name="Aerts A.L."/>
            <person name="Allen A.E."/>
            <person name="Cuvelier M.L."/>
            <person name="Derelle E."/>
            <person name="Everett M.V."/>
            <person name="Foulon E."/>
            <person name="Grimwood J."/>
            <person name="Gundlach H."/>
            <person name="Henrissat B."/>
            <person name="Napoli C."/>
            <person name="McDonald S.M."/>
            <person name="Parker M.S."/>
            <person name="Rombauts S."/>
            <person name="Salamov A."/>
            <person name="Von Dassow P."/>
            <person name="Badger J.H."/>
            <person name="Coutinho P.M."/>
            <person name="Demir E."/>
            <person name="Dubchak I."/>
            <person name="Gentemann C."/>
            <person name="Eikrem W."/>
            <person name="Gready J.E."/>
            <person name="John U."/>
            <person name="Lanier W."/>
            <person name="Lindquist E.A."/>
            <person name="Lucas S."/>
            <person name="Mayer K.F."/>
            <person name="Moreau H."/>
            <person name="Not F."/>
            <person name="Otillar R."/>
            <person name="Panaud O."/>
            <person name="Pangilinan J."/>
            <person name="Paulsen I."/>
            <person name="Piegu B."/>
            <person name="Poliakov A."/>
            <person name="Robbens S."/>
            <person name="Schmutz J."/>
            <person name="Toulza E."/>
            <person name="Wyss T."/>
            <person name="Zelensky A."/>
            <person name="Zhou K."/>
            <person name="Armbrust E.V."/>
            <person name="Bhattacharya D."/>
            <person name="Goodenough U.W."/>
            <person name="Van de Peer Y."/>
            <person name="Grigoriev I.V."/>
        </authorList>
    </citation>
    <scope>NUCLEOTIDE SEQUENCE [LARGE SCALE GENOMIC DNA]</scope>
    <source>
        <strain evidence="2 3">CCMP1545</strain>
    </source>
</reference>